<dbReference type="GO" id="GO:0003723">
    <property type="term" value="F:RNA binding"/>
    <property type="evidence" value="ECO:0007669"/>
    <property type="project" value="TreeGrafter"/>
</dbReference>
<dbReference type="GO" id="GO:0016075">
    <property type="term" value="P:rRNA catabolic process"/>
    <property type="evidence" value="ECO:0007669"/>
    <property type="project" value="TreeGrafter"/>
</dbReference>
<organism evidence="2 3">
    <name type="scientific">Suillus fuscotomentosus</name>
    <dbReference type="NCBI Taxonomy" id="1912939"/>
    <lineage>
        <taxon>Eukaryota</taxon>
        <taxon>Fungi</taxon>
        <taxon>Dikarya</taxon>
        <taxon>Basidiomycota</taxon>
        <taxon>Agaricomycotina</taxon>
        <taxon>Agaricomycetes</taxon>
        <taxon>Agaricomycetidae</taxon>
        <taxon>Boletales</taxon>
        <taxon>Suillineae</taxon>
        <taxon>Suillaceae</taxon>
        <taxon>Suillus</taxon>
    </lineage>
</organism>
<gene>
    <name evidence="2" type="ORF">F5891DRAFT_1217232</name>
</gene>
<dbReference type="PANTHER" id="PTHR12341">
    <property type="entry name" value="5'-&gt;3' EXORIBONUCLEASE"/>
    <property type="match status" value="1"/>
</dbReference>
<dbReference type="GO" id="GO:0000956">
    <property type="term" value="P:nuclear-transcribed mRNA catabolic process"/>
    <property type="evidence" value="ECO:0007669"/>
    <property type="project" value="TreeGrafter"/>
</dbReference>
<dbReference type="GeneID" id="64663635"/>
<dbReference type="GO" id="GO:0004534">
    <property type="term" value="F:5'-3' RNA exonuclease activity"/>
    <property type="evidence" value="ECO:0007669"/>
    <property type="project" value="TreeGrafter"/>
</dbReference>
<sequence>MDGHIVGIRTSTIDEKCQVFDTLIVYCATLGGRFAPYLAQSLELSLYYSGIASWGWFHNYHYAPRISDLCGLGDMLFAFELGKYLPFKQLMGVLPPASMDHISLAYQDLMYDANSPILDFYPLKFEQDLNEKKQEWEAIVKIPFIDEQRLLQAMHCPDVDVLVHVRPLKGAYWYFINVRFYTFMQGVRDLEPVSLFLDNSTGSRLTMPPRLLEREN</sequence>
<reference evidence="2" key="1">
    <citation type="journal article" date="2020" name="New Phytol.">
        <title>Comparative genomics reveals dynamic genome evolution in host specialist ectomycorrhizal fungi.</title>
        <authorList>
            <person name="Lofgren L.A."/>
            <person name="Nguyen N.H."/>
            <person name="Vilgalys R."/>
            <person name="Ruytinx J."/>
            <person name="Liao H.L."/>
            <person name="Branco S."/>
            <person name="Kuo A."/>
            <person name="LaButti K."/>
            <person name="Lipzen A."/>
            <person name="Andreopoulos W."/>
            <person name="Pangilinan J."/>
            <person name="Riley R."/>
            <person name="Hundley H."/>
            <person name="Na H."/>
            <person name="Barry K."/>
            <person name="Grigoriev I.V."/>
            <person name="Stajich J.E."/>
            <person name="Kennedy P.G."/>
        </authorList>
    </citation>
    <scope>NUCLEOTIDE SEQUENCE</scope>
    <source>
        <strain evidence="2">FC203</strain>
    </source>
</reference>
<accession>A0AAD4DRR1</accession>
<dbReference type="InterPro" id="IPR027073">
    <property type="entry name" value="5_3_exoribonuclease"/>
</dbReference>
<evidence type="ECO:0000313" key="2">
    <source>
        <dbReference type="EMBL" id="KAG1888484.1"/>
    </source>
</evidence>
<dbReference type="AlphaFoldDB" id="A0AAD4DRR1"/>
<dbReference type="EMBL" id="JABBWK010000178">
    <property type="protein sequence ID" value="KAG1888484.1"/>
    <property type="molecule type" value="Genomic_DNA"/>
</dbReference>
<comment type="caution">
    <text evidence="2">The sequence shown here is derived from an EMBL/GenBank/DDBJ whole genome shotgun (WGS) entry which is preliminary data.</text>
</comment>
<evidence type="ECO:0000313" key="3">
    <source>
        <dbReference type="Proteomes" id="UP001195769"/>
    </source>
</evidence>
<feature type="domain" description="Xrn1 helical" evidence="1">
    <location>
        <begin position="45"/>
        <end position="155"/>
    </location>
</feature>
<dbReference type="Gene3D" id="1.25.40.1050">
    <property type="match status" value="1"/>
</dbReference>
<dbReference type="RefSeq" id="XP_041217179.1">
    <property type="nucleotide sequence ID" value="XM_041369337.1"/>
</dbReference>
<dbReference type="Proteomes" id="UP001195769">
    <property type="component" value="Unassembled WGS sequence"/>
</dbReference>
<dbReference type="GO" id="GO:0005634">
    <property type="term" value="C:nucleus"/>
    <property type="evidence" value="ECO:0007669"/>
    <property type="project" value="TreeGrafter"/>
</dbReference>
<protein>
    <recommendedName>
        <fullName evidence="1">Xrn1 helical domain-containing protein</fullName>
    </recommendedName>
</protein>
<dbReference type="Pfam" id="PF17846">
    <property type="entry name" value="XRN_M"/>
    <property type="match status" value="1"/>
</dbReference>
<evidence type="ECO:0000259" key="1">
    <source>
        <dbReference type="Pfam" id="PF17846"/>
    </source>
</evidence>
<keyword evidence="3" id="KW-1185">Reference proteome</keyword>
<name>A0AAD4DRR1_9AGAM</name>
<dbReference type="PANTHER" id="PTHR12341:SF7">
    <property type="entry name" value="5'-3' EXORIBONUCLEASE 1"/>
    <property type="match status" value="1"/>
</dbReference>
<proteinExistence type="predicted"/>
<dbReference type="InterPro" id="IPR041412">
    <property type="entry name" value="Xrn1_helical"/>
</dbReference>